<feature type="domain" description="HTH araC/xylS-type" evidence="4">
    <location>
        <begin position="197"/>
        <end position="295"/>
    </location>
</feature>
<dbReference type="Pfam" id="PF02311">
    <property type="entry name" value="AraC_binding"/>
    <property type="match status" value="1"/>
</dbReference>
<dbReference type="PANTHER" id="PTHR43280:SF2">
    <property type="entry name" value="HTH-TYPE TRANSCRIPTIONAL REGULATOR EXSA"/>
    <property type="match status" value="1"/>
</dbReference>
<dbReference type="PANTHER" id="PTHR43280">
    <property type="entry name" value="ARAC-FAMILY TRANSCRIPTIONAL REGULATOR"/>
    <property type="match status" value="1"/>
</dbReference>
<keyword evidence="2" id="KW-0238">DNA-binding</keyword>
<dbReference type="Gene3D" id="1.10.10.60">
    <property type="entry name" value="Homeodomain-like"/>
    <property type="match status" value="2"/>
</dbReference>
<reference evidence="5" key="1">
    <citation type="journal article" date="2022" name="Int. J. Syst. Evol. Microbiol.">
        <title>Genome-based, phenotypic and chemotaxonomic classification of Faecalibacterium strains: proposal of three novel species Faecalibacterium duncaniae sp. nov., Faecalibacterium hattorii sp. nov. and Faecalibacterium gallinarum sp. nov. .</title>
        <authorList>
            <person name="Sakamoto M."/>
            <person name="Sakurai N."/>
            <person name="Tanno H."/>
            <person name="Iino T."/>
            <person name="Ohkuma M."/>
            <person name="Endo A."/>
        </authorList>
    </citation>
    <scope>NUCLEOTIDE SEQUENCE</scope>
    <source>
        <strain evidence="5">JCM 17207</strain>
    </source>
</reference>
<keyword evidence="6" id="KW-1185">Reference proteome</keyword>
<dbReference type="Pfam" id="PF12833">
    <property type="entry name" value="HTH_18"/>
    <property type="match status" value="1"/>
</dbReference>
<dbReference type="InterPro" id="IPR018062">
    <property type="entry name" value="HTH_AraC-typ_CS"/>
</dbReference>
<evidence type="ECO:0000256" key="1">
    <source>
        <dbReference type="ARBA" id="ARBA00023015"/>
    </source>
</evidence>
<dbReference type="AlphaFoldDB" id="A0AA37J0N9"/>
<dbReference type="PRINTS" id="PR00032">
    <property type="entry name" value="HTHARAC"/>
</dbReference>
<dbReference type="InterPro" id="IPR037923">
    <property type="entry name" value="HTH-like"/>
</dbReference>
<evidence type="ECO:0000259" key="4">
    <source>
        <dbReference type="PROSITE" id="PS01124"/>
    </source>
</evidence>
<dbReference type="Gene3D" id="2.60.120.10">
    <property type="entry name" value="Jelly Rolls"/>
    <property type="match status" value="1"/>
</dbReference>
<accession>A0AA37J0N9</accession>
<dbReference type="RefSeq" id="WP_238317860.1">
    <property type="nucleotide sequence ID" value="NZ_BQKV01000102.1"/>
</dbReference>
<dbReference type="PROSITE" id="PS00041">
    <property type="entry name" value="HTH_ARAC_FAMILY_1"/>
    <property type="match status" value="1"/>
</dbReference>
<dbReference type="GO" id="GO:0003700">
    <property type="term" value="F:DNA-binding transcription factor activity"/>
    <property type="evidence" value="ECO:0007669"/>
    <property type="project" value="InterPro"/>
</dbReference>
<dbReference type="SUPFAM" id="SSF46689">
    <property type="entry name" value="Homeodomain-like"/>
    <property type="match status" value="2"/>
</dbReference>
<dbReference type="InterPro" id="IPR020449">
    <property type="entry name" value="Tscrpt_reg_AraC-type_HTH"/>
</dbReference>
<evidence type="ECO:0000256" key="3">
    <source>
        <dbReference type="ARBA" id="ARBA00023163"/>
    </source>
</evidence>
<dbReference type="EMBL" id="BQKV01000102">
    <property type="protein sequence ID" value="GJN65650.1"/>
    <property type="molecule type" value="Genomic_DNA"/>
</dbReference>
<keyword evidence="1" id="KW-0805">Transcription regulation</keyword>
<evidence type="ECO:0000313" key="5">
    <source>
        <dbReference type="EMBL" id="GJN65650.1"/>
    </source>
</evidence>
<evidence type="ECO:0000256" key="2">
    <source>
        <dbReference type="ARBA" id="ARBA00023125"/>
    </source>
</evidence>
<dbReference type="CDD" id="cd02208">
    <property type="entry name" value="cupin_RmlC-like"/>
    <property type="match status" value="1"/>
</dbReference>
<dbReference type="SUPFAM" id="SSF51215">
    <property type="entry name" value="Regulatory protein AraC"/>
    <property type="match status" value="1"/>
</dbReference>
<dbReference type="GO" id="GO:0043565">
    <property type="term" value="F:sequence-specific DNA binding"/>
    <property type="evidence" value="ECO:0007669"/>
    <property type="project" value="InterPro"/>
</dbReference>
<dbReference type="InterPro" id="IPR003313">
    <property type="entry name" value="AraC-bd"/>
</dbReference>
<evidence type="ECO:0000313" key="6">
    <source>
        <dbReference type="Proteomes" id="UP001055185"/>
    </source>
</evidence>
<keyword evidence="3" id="KW-0804">Transcription</keyword>
<protein>
    <recommendedName>
        <fullName evidence="4">HTH araC/xylS-type domain-containing protein</fullName>
    </recommendedName>
</protein>
<comment type="caution">
    <text evidence="5">The sequence shown here is derived from an EMBL/GenBank/DDBJ whole genome shotgun (WGS) entry which is preliminary data.</text>
</comment>
<dbReference type="Proteomes" id="UP001055185">
    <property type="component" value="Unassembled WGS sequence"/>
</dbReference>
<dbReference type="InterPro" id="IPR009057">
    <property type="entry name" value="Homeodomain-like_sf"/>
</dbReference>
<gene>
    <name evidence="5" type="ORF">JCM17207_22750</name>
</gene>
<organism evidence="5 6">
    <name type="scientific">Faecalibacterium gallinarum</name>
    <dbReference type="NCBI Taxonomy" id="2903556"/>
    <lineage>
        <taxon>Bacteria</taxon>
        <taxon>Bacillati</taxon>
        <taxon>Bacillota</taxon>
        <taxon>Clostridia</taxon>
        <taxon>Eubacteriales</taxon>
        <taxon>Oscillospiraceae</taxon>
        <taxon>Faecalibacterium</taxon>
    </lineage>
</organism>
<dbReference type="InterPro" id="IPR018060">
    <property type="entry name" value="HTH_AraC"/>
</dbReference>
<dbReference type="SMART" id="SM00342">
    <property type="entry name" value="HTH_ARAC"/>
    <property type="match status" value="1"/>
</dbReference>
<dbReference type="InterPro" id="IPR014710">
    <property type="entry name" value="RmlC-like_jellyroll"/>
</dbReference>
<proteinExistence type="predicted"/>
<sequence length="320" mass="37062">METKNSRNKPTIQLRYYELPEHEPALALLGEEWLRSYGTEAEDLHFHNLMEVGLCQWGEGTIYIDEQKYEYQGGVITLIPANCLHTTISRDHGLNQWEYLFINPQRILRKAFPDDPLFVEMMVRRLASGAKYLTEAEDESLARLIRLALDEYRTPQNYHTEVAHSLLTSLLLLAARLYESDGNNPVQLINAGLHQIMPAMEYIDRAYMNPISIQEMAAQCSLSEAHLRRKFKEYLNMSPNEYLTAVRIRQGCDLLNTTSCSMLEVALRVGYQSVSSFDRNFQKIVGMTPYQYKKNSKDYKGKVLEYKISARKGWKTKEDL</sequence>
<name>A0AA37J0N9_9FIRM</name>
<dbReference type="PROSITE" id="PS01124">
    <property type="entry name" value="HTH_ARAC_FAMILY_2"/>
    <property type="match status" value="1"/>
</dbReference>